<proteinExistence type="predicted"/>
<dbReference type="InterPro" id="IPR041049">
    <property type="entry name" value="DUF5615"/>
</dbReference>
<dbReference type="Pfam" id="PF18480">
    <property type="entry name" value="DUF5615"/>
    <property type="match status" value="1"/>
</dbReference>
<feature type="domain" description="DUF5615" evidence="1">
    <location>
        <begin position="1"/>
        <end position="103"/>
    </location>
</feature>
<keyword evidence="3" id="KW-1185">Reference proteome</keyword>
<organism evidence="2 3">
    <name type="scientific">Flexivirga oryzae</name>
    <dbReference type="NCBI Taxonomy" id="1794944"/>
    <lineage>
        <taxon>Bacteria</taxon>
        <taxon>Bacillati</taxon>
        <taxon>Actinomycetota</taxon>
        <taxon>Actinomycetes</taxon>
        <taxon>Micrococcales</taxon>
        <taxon>Dermacoccaceae</taxon>
        <taxon>Flexivirga</taxon>
    </lineage>
</organism>
<evidence type="ECO:0000259" key="1">
    <source>
        <dbReference type="Pfam" id="PF18480"/>
    </source>
</evidence>
<name>A0A839MYR7_9MICO</name>
<dbReference type="EMBL" id="JACHVQ010000001">
    <property type="protein sequence ID" value="MBB2890558.1"/>
    <property type="molecule type" value="Genomic_DNA"/>
</dbReference>
<sequence>MRFLIDAQLPPAPARLLREHGHEADHIIDIGPGDASDRELWRFALDNQAVIVTKDEDFSNMIAHGGEAPSVVWVRIGNTRRTVLLAWFEPLVDEIVRLIEDGQRLIELR</sequence>
<accession>A0A839MYR7</accession>
<comment type="caution">
    <text evidence="2">The sequence shown here is derived from an EMBL/GenBank/DDBJ whole genome shotgun (WGS) entry which is preliminary data.</text>
</comment>
<dbReference type="AlphaFoldDB" id="A0A839MYR7"/>
<protein>
    <submittedName>
        <fullName evidence="2">Putative nuclease of putative toxin-antitoxin system</fullName>
    </submittedName>
</protein>
<dbReference type="RefSeq" id="WP_183318751.1">
    <property type="nucleotide sequence ID" value="NZ_JACHVQ010000001.1"/>
</dbReference>
<evidence type="ECO:0000313" key="3">
    <source>
        <dbReference type="Proteomes" id="UP000559182"/>
    </source>
</evidence>
<reference evidence="2 3" key="1">
    <citation type="submission" date="2020-08" db="EMBL/GenBank/DDBJ databases">
        <title>Sequencing the genomes of 1000 actinobacteria strains.</title>
        <authorList>
            <person name="Klenk H.-P."/>
        </authorList>
    </citation>
    <scope>NUCLEOTIDE SEQUENCE [LARGE SCALE GENOMIC DNA]</scope>
    <source>
        <strain evidence="2 3">DSM 105369</strain>
    </source>
</reference>
<dbReference type="Proteomes" id="UP000559182">
    <property type="component" value="Unassembled WGS sequence"/>
</dbReference>
<evidence type="ECO:0000313" key="2">
    <source>
        <dbReference type="EMBL" id="MBB2890558.1"/>
    </source>
</evidence>
<gene>
    <name evidence="2" type="ORF">FHU39_000542</name>
</gene>